<dbReference type="Gene3D" id="3.40.109.10">
    <property type="entry name" value="NADH Oxidase"/>
    <property type="match status" value="1"/>
</dbReference>
<comment type="caution">
    <text evidence="5">The sequence shown here is derived from an EMBL/GenBank/DDBJ whole genome shotgun (WGS) entry which is preliminary data.</text>
</comment>
<protein>
    <submittedName>
        <fullName evidence="5">Nitroreductase family protein</fullName>
    </submittedName>
</protein>
<evidence type="ECO:0000259" key="4">
    <source>
        <dbReference type="Pfam" id="PF00881"/>
    </source>
</evidence>
<dbReference type="InterPro" id="IPR050627">
    <property type="entry name" value="Nitroreductase/BluB"/>
</dbReference>
<dbReference type="Pfam" id="PF00881">
    <property type="entry name" value="Nitroreductase"/>
    <property type="match status" value="1"/>
</dbReference>
<dbReference type="PANTHER" id="PTHR23026:SF90">
    <property type="entry name" value="IODOTYROSINE DEIODINASE 1"/>
    <property type="match status" value="1"/>
</dbReference>
<evidence type="ECO:0000313" key="6">
    <source>
        <dbReference type="Proteomes" id="UP000886748"/>
    </source>
</evidence>
<dbReference type="InterPro" id="IPR000415">
    <property type="entry name" value="Nitroreductase-like"/>
</dbReference>
<keyword evidence="1" id="KW-0285">Flavoprotein</keyword>
<dbReference type="AlphaFoldDB" id="A0A9D1MZF2"/>
<name>A0A9D1MZF2_9CLOT</name>
<keyword evidence="2" id="KW-0288">FMN</keyword>
<dbReference type="InterPro" id="IPR029479">
    <property type="entry name" value="Nitroreductase"/>
</dbReference>
<dbReference type="EMBL" id="DVOD01000013">
    <property type="protein sequence ID" value="HIU91848.1"/>
    <property type="molecule type" value="Genomic_DNA"/>
</dbReference>
<keyword evidence="3" id="KW-0560">Oxidoreductase</keyword>
<organism evidence="5 6">
    <name type="scientific">Candidatus Limenecus avicola</name>
    <dbReference type="NCBI Taxonomy" id="2840847"/>
    <lineage>
        <taxon>Bacteria</taxon>
        <taxon>Bacillati</taxon>
        <taxon>Bacillota</taxon>
        <taxon>Clostridia</taxon>
        <taxon>Eubacteriales</taxon>
        <taxon>Clostridiaceae</taxon>
        <taxon>Clostridiaceae incertae sedis</taxon>
        <taxon>Candidatus Limenecus</taxon>
    </lineage>
</organism>
<sequence length="219" mass="24860">MSTKVFEPQRRDFFEVLNTRKTIRKYTLDKPPIEAIKIIADAGRQAPCATNTQNWEFIAVLDDRVKEKMARAVEQKYDELQQKVDNDIDKAKLNGYKYYSMFFTKAPVVFAVVEKQRISTILTILEKNGMTKAELDNYDTRSSILSMGAAIENMSLTAHALGLATCWMCAPVVAHKEFGEILGVKEPDKVVTLLTVGYPDGDNFSRPPKKELDEVFRIV</sequence>
<dbReference type="PANTHER" id="PTHR23026">
    <property type="entry name" value="NADPH NITROREDUCTASE"/>
    <property type="match status" value="1"/>
</dbReference>
<dbReference type="Proteomes" id="UP000886748">
    <property type="component" value="Unassembled WGS sequence"/>
</dbReference>
<gene>
    <name evidence="5" type="ORF">IAD26_01795</name>
</gene>
<evidence type="ECO:0000313" key="5">
    <source>
        <dbReference type="EMBL" id="HIU91848.1"/>
    </source>
</evidence>
<accession>A0A9D1MZF2</accession>
<evidence type="ECO:0000256" key="3">
    <source>
        <dbReference type="ARBA" id="ARBA00023002"/>
    </source>
</evidence>
<reference evidence="5" key="2">
    <citation type="journal article" date="2021" name="PeerJ">
        <title>Extensive microbial diversity within the chicken gut microbiome revealed by metagenomics and culture.</title>
        <authorList>
            <person name="Gilroy R."/>
            <person name="Ravi A."/>
            <person name="Getino M."/>
            <person name="Pursley I."/>
            <person name="Horton D.L."/>
            <person name="Alikhan N.F."/>
            <person name="Baker D."/>
            <person name="Gharbi K."/>
            <person name="Hall N."/>
            <person name="Watson M."/>
            <person name="Adriaenssens E.M."/>
            <person name="Foster-Nyarko E."/>
            <person name="Jarju S."/>
            <person name="Secka A."/>
            <person name="Antonio M."/>
            <person name="Oren A."/>
            <person name="Chaudhuri R.R."/>
            <person name="La Ragione R."/>
            <person name="Hildebrand F."/>
            <person name="Pallen M.J."/>
        </authorList>
    </citation>
    <scope>NUCLEOTIDE SEQUENCE</scope>
    <source>
        <strain evidence="5">CHK154-7741</strain>
    </source>
</reference>
<dbReference type="GO" id="GO:0016491">
    <property type="term" value="F:oxidoreductase activity"/>
    <property type="evidence" value="ECO:0007669"/>
    <property type="project" value="UniProtKB-KW"/>
</dbReference>
<evidence type="ECO:0000256" key="2">
    <source>
        <dbReference type="ARBA" id="ARBA00022643"/>
    </source>
</evidence>
<proteinExistence type="predicted"/>
<dbReference type="SUPFAM" id="SSF55469">
    <property type="entry name" value="FMN-dependent nitroreductase-like"/>
    <property type="match status" value="1"/>
</dbReference>
<feature type="domain" description="Nitroreductase" evidence="4">
    <location>
        <begin position="19"/>
        <end position="198"/>
    </location>
</feature>
<evidence type="ECO:0000256" key="1">
    <source>
        <dbReference type="ARBA" id="ARBA00022630"/>
    </source>
</evidence>
<reference evidence="5" key="1">
    <citation type="submission" date="2020-10" db="EMBL/GenBank/DDBJ databases">
        <authorList>
            <person name="Gilroy R."/>
        </authorList>
    </citation>
    <scope>NUCLEOTIDE SEQUENCE</scope>
    <source>
        <strain evidence="5">CHK154-7741</strain>
    </source>
</reference>